<comment type="similarity">
    <text evidence="3">Belongs to the RNA methyltransferase TrmD family.</text>
</comment>
<keyword evidence="11" id="KW-0819">tRNA processing</keyword>
<dbReference type="Gene3D" id="1.10.1270.20">
    <property type="entry name" value="tRNA(m1g37)methyltransferase, domain 2"/>
    <property type="match status" value="1"/>
</dbReference>
<dbReference type="EC" id="2.1.1.228" evidence="5"/>
<comment type="function">
    <text evidence="1">Specifically methylates guanosine-37 in various tRNAs.</text>
</comment>
<evidence type="ECO:0000256" key="11">
    <source>
        <dbReference type="ARBA" id="ARBA00022694"/>
    </source>
</evidence>
<evidence type="ECO:0000256" key="9">
    <source>
        <dbReference type="ARBA" id="ARBA00022679"/>
    </source>
</evidence>
<dbReference type="SUPFAM" id="SSF75217">
    <property type="entry name" value="alpha/beta knot"/>
    <property type="match status" value="1"/>
</dbReference>
<dbReference type="Proteomes" id="UP000229334">
    <property type="component" value="Unassembled WGS sequence"/>
</dbReference>
<evidence type="ECO:0000256" key="6">
    <source>
        <dbReference type="ARBA" id="ARBA00014679"/>
    </source>
</evidence>
<dbReference type="PIRSF" id="PIRSF000386">
    <property type="entry name" value="tRNA_mtase"/>
    <property type="match status" value="1"/>
</dbReference>
<evidence type="ECO:0000256" key="7">
    <source>
        <dbReference type="ARBA" id="ARBA00022490"/>
    </source>
</evidence>
<reference evidence="17 18" key="1">
    <citation type="submission" date="2017-09" db="EMBL/GenBank/DDBJ databases">
        <title>Depth-based differentiation of microbial function through sediment-hosted aquifers and enrichment of novel symbionts in the deep terrestrial subsurface.</title>
        <authorList>
            <person name="Probst A.J."/>
            <person name="Ladd B."/>
            <person name="Jarett J.K."/>
            <person name="Geller-Mcgrath D.E."/>
            <person name="Sieber C.M."/>
            <person name="Emerson J.B."/>
            <person name="Anantharaman K."/>
            <person name="Thomas B.C."/>
            <person name="Malmstrom R."/>
            <person name="Stieglmeier M."/>
            <person name="Klingl A."/>
            <person name="Woyke T."/>
            <person name="Ryan C.M."/>
            <person name="Banfield J.F."/>
        </authorList>
    </citation>
    <scope>NUCLEOTIDE SEQUENCE [LARGE SCALE GENOMIC DNA]</scope>
    <source>
        <strain evidence="17">CG22_combo_CG10-13_8_21_14_all_37_9</strain>
    </source>
</reference>
<gene>
    <name evidence="17" type="ORF">COX02_02165</name>
</gene>
<organism evidence="17 18">
    <name type="scientific">Candidatus Vogelbacteria bacterium CG22_combo_CG10-13_8_21_14_all_37_9</name>
    <dbReference type="NCBI Taxonomy" id="1975046"/>
    <lineage>
        <taxon>Bacteria</taxon>
        <taxon>Candidatus Vogeliibacteriota</taxon>
    </lineage>
</organism>
<dbReference type="PANTHER" id="PTHR46417:SF1">
    <property type="entry name" value="TRNA (GUANINE-N(1)-)-METHYLTRANSFERASE"/>
    <property type="match status" value="1"/>
</dbReference>
<evidence type="ECO:0000256" key="10">
    <source>
        <dbReference type="ARBA" id="ARBA00022691"/>
    </source>
</evidence>
<comment type="subcellular location">
    <subcellularLocation>
        <location evidence="2">Cytoplasm</location>
    </subcellularLocation>
</comment>
<feature type="domain" description="tRNA methyltransferase TRMD/TRM10-type" evidence="16">
    <location>
        <begin position="3"/>
        <end position="248"/>
    </location>
</feature>
<name>A0A2H0BKL9_9BACT</name>
<proteinExistence type="inferred from homology"/>
<dbReference type="GO" id="GO:0002939">
    <property type="term" value="P:tRNA N1-guanine methylation"/>
    <property type="evidence" value="ECO:0007669"/>
    <property type="project" value="TreeGrafter"/>
</dbReference>
<evidence type="ECO:0000256" key="3">
    <source>
        <dbReference type="ARBA" id="ARBA00007630"/>
    </source>
</evidence>
<dbReference type="InterPro" id="IPR016009">
    <property type="entry name" value="tRNA_MeTrfase_TRMD/TRM10"/>
</dbReference>
<comment type="subunit">
    <text evidence="4">Homodimer.</text>
</comment>
<dbReference type="InterPro" id="IPR002649">
    <property type="entry name" value="tRNA_m1G_MeTrfase_TrmD"/>
</dbReference>
<dbReference type="InterPro" id="IPR029028">
    <property type="entry name" value="Alpha/beta_knot_MTases"/>
</dbReference>
<dbReference type="AlphaFoldDB" id="A0A2H0BKL9"/>
<dbReference type="InterPro" id="IPR029026">
    <property type="entry name" value="tRNA_m1G_MTases_N"/>
</dbReference>
<evidence type="ECO:0000256" key="8">
    <source>
        <dbReference type="ARBA" id="ARBA00022603"/>
    </source>
</evidence>
<evidence type="ECO:0000256" key="15">
    <source>
        <dbReference type="PIRSR" id="PIRSR000386-1"/>
    </source>
</evidence>
<dbReference type="PANTHER" id="PTHR46417">
    <property type="entry name" value="TRNA (GUANINE-N(1)-)-METHYLTRANSFERASE"/>
    <property type="match status" value="1"/>
</dbReference>
<evidence type="ECO:0000256" key="5">
    <source>
        <dbReference type="ARBA" id="ARBA00012807"/>
    </source>
</evidence>
<evidence type="ECO:0000313" key="18">
    <source>
        <dbReference type="Proteomes" id="UP000229334"/>
    </source>
</evidence>
<dbReference type="Gene3D" id="3.40.1280.10">
    <property type="match status" value="1"/>
</dbReference>
<comment type="catalytic activity">
    <reaction evidence="14">
        <text>guanosine(37) in tRNA + S-adenosyl-L-methionine = N(1)-methylguanosine(37) in tRNA + S-adenosyl-L-homocysteine + H(+)</text>
        <dbReference type="Rhea" id="RHEA:36899"/>
        <dbReference type="Rhea" id="RHEA-COMP:10145"/>
        <dbReference type="Rhea" id="RHEA-COMP:10147"/>
        <dbReference type="ChEBI" id="CHEBI:15378"/>
        <dbReference type="ChEBI" id="CHEBI:57856"/>
        <dbReference type="ChEBI" id="CHEBI:59789"/>
        <dbReference type="ChEBI" id="CHEBI:73542"/>
        <dbReference type="ChEBI" id="CHEBI:74269"/>
        <dbReference type="EC" id="2.1.1.228"/>
    </reaction>
</comment>
<keyword evidence="9 17" id="KW-0808">Transferase</keyword>
<evidence type="ECO:0000256" key="2">
    <source>
        <dbReference type="ARBA" id="ARBA00004496"/>
    </source>
</evidence>
<evidence type="ECO:0000259" key="16">
    <source>
        <dbReference type="Pfam" id="PF01746"/>
    </source>
</evidence>
<evidence type="ECO:0000256" key="4">
    <source>
        <dbReference type="ARBA" id="ARBA00011738"/>
    </source>
</evidence>
<dbReference type="NCBIfam" id="NF000648">
    <property type="entry name" value="PRK00026.1"/>
    <property type="match status" value="1"/>
</dbReference>
<protein>
    <recommendedName>
        <fullName evidence="6">tRNA (guanine-N(1)-)-methyltransferase</fullName>
        <ecNumber evidence="5">2.1.1.228</ecNumber>
    </recommendedName>
    <alternativeName>
        <fullName evidence="12">M1G-methyltransferase</fullName>
    </alternativeName>
    <alternativeName>
        <fullName evidence="13">tRNA [GM37] methyltransferase</fullName>
    </alternativeName>
</protein>
<feature type="binding site" evidence="15">
    <location>
        <position position="130"/>
    </location>
    <ligand>
        <name>S-adenosyl-L-methionine</name>
        <dbReference type="ChEBI" id="CHEBI:59789"/>
    </ligand>
</feature>
<keyword evidence="8 17" id="KW-0489">Methyltransferase</keyword>
<evidence type="ECO:0000256" key="1">
    <source>
        <dbReference type="ARBA" id="ARBA00002634"/>
    </source>
</evidence>
<accession>A0A2H0BKL9</accession>
<dbReference type="GO" id="GO:0005829">
    <property type="term" value="C:cytosol"/>
    <property type="evidence" value="ECO:0007669"/>
    <property type="project" value="TreeGrafter"/>
</dbReference>
<dbReference type="EMBL" id="PCSX01000033">
    <property type="protein sequence ID" value="PIP58089.1"/>
    <property type="molecule type" value="Genomic_DNA"/>
</dbReference>
<keyword evidence="10 15" id="KW-0949">S-adenosyl-L-methionine</keyword>
<dbReference type="Pfam" id="PF01746">
    <property type="entry name" value="tRNA_m1G_MT"/>
    <property type="match status" value="1"/>
</dbReference>
<dbReference type="GO" id="GO:0052906">
    <property type="term" value="F:tRNA (guanine(37)-N1)-methyltransferase activity"/>
    <property type="evidence" value="ECO:0007669"/>
    <property type="project" value="UniProtKB-EC"/>
</dbReference>
<comment type="caution">
    <text evidence="17">The sequence shown here is derived from an EMBL/GenBank/DDBJ whole genome shotgun (WGS) entry which is preliminary data.</text>
</comment>
<keyword evidence="7" id="KW-0963">Cytoplasm</keyword>
<evidence type="ECO:0000256" key="13">
    <source>
        <dbReference type="ARBA" id="ARBA00033392"/>
    </source>
</evidence>
<evidence type="ECO:0000256" key="14">
    <source>
        <dbReference type="ARBA" id="ARBA00047783"/>
    </source>
</evidence>
<sequence length="254" mass="28542">MFNFQIITLFPEAIRPYLDESILGRAQKAKKIKITYFNPRDFSLDKHHKVDSKPYGGGPGMVMQIEPIIRAVQSAKLISPRLIRLGRKIKNQSASRRTKIIIFSPNGKQFTNTLATKWAKSYDNLILIAGHYEGIDARVKKILKLSSTKDSSGAKADVEEISIGPYILTGGEVPALIIVDAVARQIPGILGNLDSPEEKRISSSEIYTRPEIYIHQGKKYSVPKILLSGHHLKIEKWKQTRRGLTRTKRGQGNK</sequence>
<evidence type="ECO:0000256" key="12">
    <source>
        <dbReference type="ARBA" id="ARBA00029736"/>
    </source>
</evidence>
<evidence type="ECO:0000313" key="17">
    <source>
        <dbReference type="EMBL" id="PIP58089.1"/>
    </source>
</evidence>
<dbReference type="InterPro" id="IPR023148">
    <property type="entry name" value="tRNA_m1G_MeTrfase_C_sf"/>
</dbReference>